<dbReference type="CDD" id="cd04301">
    <property type="entry name" value="NAT_SF"/>
    <property type="match status" value="1"/>
</dbReference>
<feature type="compositionally biased region" description="Basic and acidic residues" evidence="1">
    <location>
        <begin position="111"/>
        <end position="137"/>
    </location>
</feature>
<gene>
    <name evidence="3" type="ORF">K402DRAFT_394591</name>
</gene>
<dbReference type="SUPFAM" id="SSF55729">
    <property type="entry name" value="Acyl-CoA N-acyltransferases (Nat)"/>
    <property type="match status" value="1"/>
</dbReference>
<organism evidence="3 4">
    <name type="scientific">Aulographum hederae CBS 113979</name>
    <dbReference type="NCBI Taxonomy" id="1176131"/>
    <lineage>
        <taxon>Eukaryota</taxon>
        <taxon>Fungi</taxon>
        <taxon>Dikarya</taxon>
        <taxon>Ascomycota</taxon>
        <taxon>Pezizomycotina</taxon>
        <taxon>Dothideomycetes</taxon>
        <taxon>Pleosporomycetidae</taxon>
        <taxon>Aulographales</taxon>
        <taxon>Aulographaceae</taxon>
    </lineage>
</organism>
<dbReference type="Proteomes" id="UP000800041">
    <property type="component" value="Unassembled WGS sequence"/>
</dbReference>
<dbReference type="Pfam" id="PF00583">
    <property type="entry name" value="Acetyltransf_1"/>
    <property type="match status" value="1"/>
</dbReference>
<dbReference type="Gene3D" id="3.40.630.30">
    <property type="match status" value="1"/>
</dbReference>
<sequence length="243" mass="27774">MDPSRPSQPSQPSSREPNEVFSEIFPATSIPSQPYWPSLHKLYNDAWLSDDPDWPMPQPFYRLHPDIEKAAPQFLRPLGPRGFVALTLVEESDGSRTPIAALSGMPFEGDWESHRPTKSEAEQSAKESFDAPREDPGPKPPIWEFNQVATSPKYRGRGLSSKLIKMAEEEVLRRCEDGNGGRVRMFVRTIEEVSGPFWRARGYVEVPEMFAKLPEGFTHYDKEEGFPGLRREVMIWAGEKWLR</sequence>
<dbReference type="OrthoDB" id="3794209at2759"/>
<evidence type="ECO:0000256" key="1">
    <source>
        <dbReference type="SAM" id="MobiDB-lite"/>
    </source>
</evidence>
<accession>A0A6G1GXS4</accession>
<dbReference type="EMBL" id="ML977161">
    <property type="protein sequence ID" value="KAF1985612.1"/>
    <property type="molecule type" value="Genomic_DNA"/>
</dbReference>
<keyword evidence="4" id="KW-1185">Reference proteome</keyword>
<name>A0A6G1GXS4_9PEZI</name>
<evidence type="ECO:0000259" key="2">
    <source>
        <dbReference type="Pfam" id="PF00583"/>
    </source>
</evidence>
<dbReference type="AlphaFoldDB" id="A0A6G1GXS4"/>
<proteinExistence type="predicted"/>
<dbReference type="GO" id="GO:0016747">
    <property type="term" value="F:acyltransferase activity, transferring groups other than amino-acyl groups"/>
    <property type="evidence" value="ECO:0007669"/>
    <property type="project" value="InterPro"/>
</dbReference>
<feature type="domain" description="N-acetyltransferase" evidence="2">
    <location>
        <begin position="134"/>
        <end position="202"/>
    </location>
</feature>
<feature type="region of interest" description="Disordered" evidence="1">
    <location>
        <begin position="105"/>
        <end position="145"/>
    </location>
</feature>
<dbReference type="InterPro" id="IPR016181">
    <property type="entry name" value="Acyl_CoA_acyltransferase"/>
</dbReference>
<dbReference type="InterPro" id="IPR000182">
    <property type="entry name" value="GNAT_dom"/>
</dbReference>
<evidence type="ECO:0000313" key="3">
    <source>
        <dbReference type="EMBL" id="KAF1985612.1"/>
    </source>
</evidence>
<reference evidence="3" key="1">
    <citation type="journal article" date="2020" name="Stud. Mycol.">
        <title>101 Dothideomycetes genomes: a test case for predicting lifestyles and emergence of pathogens.</title>
        <authorList>
            <person name="Haridas S."/>
            <person name="Albert R."/>
            <person name="Binder M."/>
            <person name="Bloem J."/>
            <person name="Labutti K."/>
            <person name="Salamov A."/>
            <person name="Andreopoulos B."/>
            <person name="Baker S."/>
            <person name="Barry K."/>
            <person name="Bills G."/>
            <person name="Bluhm B."/>
            <person name="Cannon C."/>
            <person name="Castanera R."/>
            <person name="Culley D."/>
            <person name="Daum C."/>
            <person name="Ezra D."/>
            <person name="Gonzalez J."/>
            <person name="Henrissat B."/>
            <person name="Kuo A."/>
            <person name="Liang C."/>
            <person name="Lipzen A."/>
            <person name="Lutzoni F."/>
            <person name="Magnuson J."/>
            <person name="Mondo S."/>
            <person name="Nolan M."/>
            <person name="Ohm R."/>
            <person name="Pangilinan J."/>
            <person name="Park H.-J."/>
            <person name="Ramirez L."/>
            <person name="Alfaro M."/>
            <person name="Sun H."/>
            <person name="Tritt A."/>
            <person name="Yoshinaga Y."/>
            <person name="Zwiers L.-H."/>
            <person name="Turgeon B."/>
            <person name="Goodwin S."/>
            <person name="Spatafora J."/>
            <person name="Crous P."/>
            <person name="Grigoriev I."/>
        </authorList>
    </citation>
    <scope>NUCLEOTIDE SEQUENCE</scope>
    <source>
        <strain evidence="3">CBS 113979</strain>
    </source>
</reference>
<evidence type="ECO:0000313" key="4">
    <source>
        <dbReference type="Proteomes" id="UP000800041"/>
    </source>
</evidence>
<protein>
    <recommendedName>
        <fullName evidence="2">N-acetyltransferase domain-containing protein</fullName>
    </recommendedName>
</protein>